<evidence type="ECO:0000313" key="1">
    <source>
        <dbReference type="EMBL" id="KAL0107818.1"/>
    </source>
</evidence>
<accession>A0AAW2EVL8</accession>
<dbReference type="Proteomes" id="UP001430953">
    <property type="component" value="Unassembled WGS sequence"/>
</dbReference>
<reference evidence="1 2" key="1">
    <citation type="submission" date="2023-03" db="EMBL/GenBank/DDBJ databases">
        <title>High recombination rates correlate with genetic variation in Cardiocondyla obscurior ants.</title>
        <authorList>
            <person name="Errbii M."/>
        </authorList>
    </citation>
    <scope>NUCLEOTIDE SEQUENCE [LARGE SCALE GENOMIC DNA]</scope>
    <source>
        <strain evidence="1">Alpha-2009</strain>
        <tissue evidence="1">Whole body</tissue>
    </source>
</reference>
<name>A0AAW2EVL8_9HYME</name>
<organism evidence="1 2">
    <name type="scientific">Cardiocondyla obscurior</name>
    <dbReference type="NCBI Taxonomy" id="286306"/>
    <lineage>
        <taxon>Eukaryota</taxon>
        <taxon>Metazoa</taxon>
        <taxon>Ecdysozoa</taxon>
        <taxon>Arthropoda</taxon>
        <taxon>Hexapoda</taxon>
        <taxon>Insecta</taxon>
        <taxon>Pterygota</taxon>
        <taxon>Neoptera</taxon>
        <taxon>Endopterygota</taxon>
        <taxon>Hymenoptera</taxon>
        <taxon>Apocrita</taxon>
        <taxon>Aculeata</taxon>
        <taxon>Formicoidea</taxon>
        <taxon>Formicidae</taxon>
        <taxon>Myrmicinae</taxon>
        <taxon>Cardiocondyla</taxon>
    </lineage>
</organism>
<dbReference type="EMBL" id="JADYXP020000016">
    <property type="protein sequence ID" value="KAL0107818.1"/>
    <property type="molecule type" value="Genomic_DNA"/>
</dbReference>
<evidence type="ECO:0008006" key="3">
    <source>
        <dbReference type="Google" id="ProtNLM"/>
    </source>
</evidence>
<evidence type="ECO:0000313" key="2">
    <source>
        <dbReference type="Proteomes" id="UP001430953"/>
    </source>
</evidence>
<keyword evidence="2" id="KW-1185">Reference proteome</keyword>
<comment type="caution">
    <text evidence="1">The sequence shown here is derived from an EMBL/GenBank/DDBJ whole genome shotgun (WGS) entry which is preliminary data.</text>
</comment>
<gene>
    <name evidence="1" type="ORF">PUN28_014829</name>
</gene>
<dbReference type="AlphaFoldDB" id="A0AAW2EVL8"/>
<sequence>MGELYSTRPFVCSLRQRFFSLFFFFLFPSDAAVRKRTFSSKYPIRQRPSPFCLRNSAVHVNRGRRDFFSRDTKIFLRCECRATSCILSRTNRILQCKTFSGRMLSHFVINLMKRDLVLEVTRFIQFEIFVITTNLYKCTDKEIIIILSLIKF</sequence>
<proteinExistence type="predicted"/>
<protein>
    <recommendedName>
        <fullName evidence="3">Secreted protein</fullName>
    </recommendedName>
</protein>